<evidence type="ECO:0000313" key="4">
    <source>
        <dbReference type="Proteomes" id="UP001597347"/>
    </source>
</evidence>
<gene>
    <name evidence="3" type="ORF">ACFSBI_08835</name>
</gene>
<dbReference type="GO" id="GO:0016779">
    <property type="term" value="F:nucleotidyltransferase activity"/>
    <property type="evidence" value="ECO:0007669"/>
    <property type="project" value="UniProtKB-KW"/>
</dbReference>
<dbReference type="PANTHER" id="PTHR19136:SF81">
    <property type="entry name" value="MOLYBDENUM COFACTOR GUANYLYLTRANSFERASE"/>
    <property type="match status" value="1"/>
</dbReference>
<comment type="caution">
    <text evidence="3">The sequence shown here is derived from an EMBL/GenBank/DDBJ whole genome shotgun (WGS) entry which is preliminary data.</text>
</comment>
<dbReference type="Proteomes" id="UP001597347">
    <property type="component" value="Unassembled WGS sequence"/>
</dbReference>
<dbReference type="Pfam" id="PF12804">
    <property type="entry name" value="NTP_transf_3"/>
    <property type="match status" value="1"/>
</dbReference>
<dbReference type="Gene3D" id="3.90.550.10">
    <property type="entry name" value="Spore Coat Polysaccharide Biosynthesis Protein SpsA, Chain A"/>
    <property type="match status" value="1"/>
</dbReference>
<evidence type="ECO:0000313" key="3">
    <source>
        <dbReference type="EMBL" id="MFD1721654.1"/>
    </source>
</evidence>
<keyword evidence="3" id="KW-0548">Nucleotidyltransferase</keyword>
<dbReference type="SUPFAM" id="SSF53448">
    <property type="entry name" value="Nucleotide-diphospho-sugar transferases"/>
    <property type="match status" value="1"/>
</dbReference>
<organism evidence="3 4">
    <name type="scientific">Amnibacterium endophyticum</name>
    <dbReference type="NCBI Taxonomy" id="2109337"/>
    <lineage>
        <taxon>Bacteria</taxon>
        <taxon>Bacillati</taxon>
        <taxon>Actinomycetota</taxon>
        <taxon>Actinomycetes</taxon>
        <taxon>Micrococcales</taxon>
        <taxon>Microbacteriaceae</taxon>
        <taxon>Amnibacterium</taxon>
    </lineage>
</organism>
<accession>A0ABW4LET7</accession>
<dbReference type="InterPro" id="IPR029044">
    <property type="entry name" value="Nucleotide-diphossugar_trans"/>
</dbReference>
<name>A0ABW4LET7_9MICO</name>
<evidence type="ECO:0000256" key="1">
    <source>
        <dbReference type="ARBA" id="ARBA00022679"/>
    </source>
</evidence>
<keyword evidence="1" id="KW-0808">Transferase</keyword>
<dbReference type="EMBL" id="JBHUEA010000011">
    <property type="protein sequence ID" value="MFD1721654.1"/>
    <property type="molecule type" value="Genomic_DNA"/>
</dbReference>
<dbReference type="RefSeq" id="WP_377934084.1">
    <property type="nucleotide sequence ID" value="NZ_JBHUEA010000011.1"/>
</dbReference>
<sequence>MELGAVVLAGGRGSRMGGADKASLVADGATLLERALEALADVDVVVVGPPRPGVRTVREAPSFAGPAAAAVTGLAALPDAEDVLLLAIDVPGLPAAVPLLRAAEGGPDGVVAVDEGGRDQWLLGRYRAGALREAAAALGDPTGAPLRALLGRLRLGRLALPSALTADVDTLDDAEAAGVAPPVRREEHG</sequence>
<keyword evidence="4" id="KW-1185">Reference proteome</keyword>
<protein>
    <submittedName>
        <fullName evidence="3">Molybdenum cofactor guanylyltransferase</fullName>
    </submittedName>
</protein>
<proteinExistence type="predicted"/>
<evidence type="ECO:0000259" key="2">
    <source>
        <dbReference type="Pfam" id="PF12804"/>
    </source>
</evidence>
<dbReference type="PANTHER" id="PTHR19136">
    <property type="entry name" value="MOLYBDENUM COFACTOR GUANYLYLTRANSFERASE"/>
    <property type="match status" value="1"/>
</dbReference>
<reference evidence="4" key="1">
    <citation type="journal article" date="2019" name="Int. J. Syst. Evol. Microbiol.">
        <title>The Global Catalogue of Microorganisms (GCM) 10K type strain sequencing project: providing services to taxonomists for standard genome sequencing and annotation.</title>
        <authorList>
            <consortium name="The Broad Institute Genomics Platform"/>
            <consortium name="The Broad Institute Genome Sequencing Center for Infectious Disease"/>
            <person name="Wu L."/>
            <person name="Ma J."/>
        </authorList>
    </citation>
    <scope>NUCLEOTIDE SEQUENCE [LARGE SCALE GENOMIC DNA]</scope>
    <source>
        <strain evidence="4">CGMCC 1.12471</strain>
    </source>
</reference>
<dbReference type="InterPro" id="IPR025877">
    <property type="entry name" value="MobA-like_NTP_Trfase"/>
</dbReference>
<feature type="domain" description="MobA-like NTP transferase" evidence="2">
    <location>
        <begin position="5"/>
        <end position="151"/>
    </location>
</feature>